<name>A0A3M8SVR0_9GAMM</name>
<evidence type="ECO:0000256" key="2">
    <source>
        <dbReference type="ARBA" id="ARBA00023015"/>
    </source>
</evidence>
<comment type="function">
    <text evidence="5">Negative regulator of class I heat shock genes (grpE-dnaK-dnaJ and groELS operons). Prevents heat-shock induction of these operons.</text>
</comment>
<evidence type="ECO:0000256" key="6">
    <source>
        <dbReference type="SAM" id="Coils"/>
    </source>
</evidence>
<dbReference type="NCBIfam" id="TIGR00331">
    <property type="entry name" value="hrcA"/>
    <property type="match status" value="1"/>
</dbReference>
<dbReference type="SUPFAM" id="SSF46785">
    <property type="entry name" value="Winged helix' DNA-binding domain"/>
    <property type="match status" value="1"/>
</dbReference>
<gene>
    <name evidence="5 8" type="primary">hrcA</name>
    <name evidence="8" type="ORF">EER27_06635</name>
</gene>
<sequence length="357" mass="38522">MNRHCSPDPSLDPRARQLLRTLIGRYIHSGEPVGSQTLARHAGLDVSPATIRSILADLEEVGLLSAPHASAGRIPTAQGYRLFVDSLLQVRPLPDGEIARLRGELPAGGGTQALLGSASELLSAMTHFVGVVSVPRREQFAFRRIEFVPLDTQRVLAILVFADNEVQNRIIQTRRPFEPGELERVGNYLNAHFAGRAVADIRATLLAELRNAQAEMQVLLSQSIELAEQVLLPGHDDMVLAGQTRLMGVQELADVDRLRELFEAFARKREILQLLERTVQAPGVRIFIGEETGLAPLEGVSLVTASYGAAGRVLGVLGVIGPTRMAYDRVIPVVQAAADALGDAFGGPVADPGLHDC</sequence>
<feature type="coiled-coil region" evidence="6">
    <location>
        <begin position="202"/>
        <end position="229"/>
    </location>
</feature>
<dbReference type="SUPFAM" id="SSF55781">
    <property type="entry name" value="GAF domain-like"/>
    <property type="match status" value="1"/>
</dbReference>
<dbReference type="InterPro" id="IPR036388">
    <property type="entry name" value="WH-like_DNA-bd_sf"/>
</dbReference>
<proteinExistence type="inferred from homology"/>
<dbReference type="InterPro" id="IPR002571">
    <property type="entry name" value="HrcA"/>
</dbReference>
<dbReference type="InterPro" id="IPR036390">
    <property type="entry name" value="WH_DNA-bd_sf"/>
</dbReference>
<comment type="similarity">
    <text evidence="5">Belongs to the HrcA family.</text>
</comment>
<dbReference type="Gene3D" id="3.30.450.40">
    <property type="match status" value="1"/>
</dbReference>
<protein>
    <recommendedName>
        <fullName evidence="5">Heat-inducible transcription repressor HrcA</fullName>
    </recommendedName>
</protein>
<evidence type="ECO:0000313" key="9">
    <source>
        <dbReference type="Proteomes" id="UP000267049"/>
    </source>
</evidence>
<evidence type="ECO:0000256" key="4">
    <source>
        <dbReference type="ARBA" id="ARBA00023163"/>
    </source>
</evidence>
<keyword evidence="1 5" id="KW-0678">Repressor</keyword>
<dbReference type="InterPro" id="IPR029016">
    <property type="entry name" value="GAF-like_dom_sf"/>
</dbReference>
<dbReference type="PIRSF" id="PIRSF005485">
    <property type="entry name" value="HrcA"/>
    <property type="match status" value="1"/>
</dbReference>
<dbReference type="RefSeq" id="WP_123087211.1">
    <property type="nucleotide sequence ID" value="NZ_RIBS01000002.1"/>
</dbReference>
<dbReference type="AlphaFoldDB" id="A0A3M8SVR0"/>
<evidence type="ECO:0000256" key="5">
    <source>
        <dbReference type="HAMAP-Rule" id="MF_00081"/>
    </source>
</evidence>
<comment type="caution">
    <text evidence="8">The sequence shown here is derived from an EMBL/GenBank/DDBJ whole genome shotgun (WGS) entry which is preliminary data.</text>
</comment>
<dbReference type="GO" id="GO:0003677">
    <property type="term" value="F:DNA binding"/>
    <property type="evidence" value="ECO:0007669"/>
    <property type="project" value="InterPro"/>
</dbReference>
<organism evidence="8 9">
    <name type="scientific">Montanilutibacter psychrotolerans</name>
    <dbReference type="NCBI Taxonomy" id="1327343"/>
    <lineage>
        <taxon>Bacteria</taxon>
        <taxon>Pseudomonadati</taxon>
        <taxon>Pseudomonadota</taxon>
        <taxon>Gammaproteobacteria</taxon>
        <taxon>Lysobacterales</taxon>
        <taxon>Lysobacteraceae</taxon>
        <taxon>Montanilutibacter</taxon>
    </lineage>
</organism>
<dbReference type="OrthoDB" id="9783139at2"/>
<dbReference type="Proteomes" id="UP000267049">
    <property type="component" value="Unassembled WGS sequence"/>
</dbReference>
<dbReference type="HAMAP" id="MF_00081">
    <property type="entry name" value="HrcA"/>
    <property type="match status" value="1"/>
</dbReference>
<dbReference type="InterPro" id="IPR021153">
    <property type="entry name" value="HrcA_C"/>
</dbReference>
<dbReference type="Pfam" id="PF01628">
    <property type="entry name" value="HrcA"/>
    <property type="match status" value="1"/>
</dbReference>
<evidence type="ECO:0000313" key="8">
    <source>
        <dbReference type="EMBL" id="RNF85428.1"/>
    </source>
</evidence>
<evidence type="ECO:0000256" key="3">
    <source>
        <dbReference type="ARBA" id="ARBA00023016"/>
    </source>
</evidence>
<keyword evidence="3 5" id="KW-0346">Stress response</keyword>
<reference evidence="8 9" key="1">
    <citation type="submission" date="2018-11" db="EMBL/GenBank/DDBJ databases">
        <title>Lysobacter cryohumiis sp. nov., isolated from soil in the Tianshan Mountains, Xinjiang, China.</title>
        <authorList>
            <person name="Luo Y."/>
            <person name="Sheng H."/>
        </authorList>
    </citation>
    <scope>NUCLEOTIDE SEQUENCE [LARGE SCALE GENOMIC DNA]</scope>
    <source>
        <strain evidence="8 9">ZS60</strain>
    </source>
</reference>
<feature type="domain" description="Heat-inducible transcription repressor HrcA C-terminal" evidence="7">
    <location>
        <begin position="113"/>
        <end position="331"/>
    </location>
</feature>
<accession>A0A3M8SVR0</accession>
<dbReference type="Gene3D" id="3.30.390.60">
    <property type="entry name" value="Heat-inducible transcription repressor hrca homolog, domain 3"/>
    <property type="match status" value="1"/>
</dbReference>
<dbReference type="EMBL" id="RIBS01000002">
    <property type="protein sequence ID" value="RNF85428.1"/>
    <property type="molecule type" value="Genomic_DNA"/>
</dbReference>
<dbReference type="GO" id="GO:0045892">
    <property type="term" value="P:negative regulation of DNA-templated transcription"/>
    <property type="evidence" value="ECO:0007669"/>
    <property type="project" value="UniProtKB-UniRule"/>
</dbReference>
<dbReference type="PANTHER" id="PTHR34824">
    <property type="entry name" value="HEAT-INDUCIBLE TRANSCRIPTION REPRESSOR HRCA"/>
    <property type="match status" value="1"/>
</dbReference>
<keyword evidence="6" id="KW-0175">Coiled coil</keyword>
<dbReference type="InterPro" id="IPR023120">
    <property type="entry name" value="WHTH_transcript_rep_HrcA_IDD"/>
</dbReference>
<dbReference type="PANTHER" id="PTHR34824:SF1">
    <property type="entry name" value="HEAT-INDUCIBLE TRANSCRIPTION REPRESSOR HRCA"/>
    <property type="match status" value="1"/>
</dbReference>
<evidence type="ECO:0000256" key="1">
    <source>
        <dbReference type="ARBA" id="ARBA00022491"/>
    </source>
</evidence>
<keyword evidence="4 5" id="KW-0804">Transcription</keyword>
<evidence type="ECO:0000259" key="7">
    <source>
        <dbReference type="Pfam" id="PF01628"/>
    </source>
</evidence>
<keyword evidence="9" id="KW-1185">Reference proteome</keyword>
<keyword evidence="2 5" id="KW-0805">Transcription regulation</keyword>
<dbReference type="Gene3D" id="1.10.10.10">
    <property type="entry name" value="Winged helix-like DNA-binding domain superfamily/Winged helix DNA-binding domain"/>
    <property type="match status" value="1"/>
</dbReference>